<feature type="transmembrane region" description="Helical" evidence="6">
    <location>
        <begin position="124"/>
        <end position="146"/>
    </location>
</feature>
<evidence type="ECO:0000256" key="1">
    <source>
        <dbReference type="ARBA" id="ARBA00004141"/>
    </source>
</evidence>
<reference evidence="7 8" key="1">
    <citation type="journal article" date="2021" name="Nat. Commun.">
        <title>Genetic determinants of endophytism in the Arabidopsis root mycobiome.</title>
        <authorList>
            <person name="Mesny F."/>
            <person name="Miyauchi S."/>
            <person name="Thiergart T."/>
            <person name="Pickel B."/>
            <person name="Atanasova L."/>
            <person name="Karlsson M."/>
            <person name="Huettel B."/>
            <person name="Barry K.W."/>
            <person name="Haridas S."/>
            <person name="Chen C."/>
            <person name="Bauer D."/>
            <person name="Andreopoulos W."/>
            <person name="Pangilinan J."/>
            <person name="LaButti K."/>
            <person name="Riley R."/>
            <person name="Lipzen A."/>
            <person name="Clum A."/>
            <person name="Drula E."/>
            <person name="Henrissat B."/>
            <person name="Kohler A."/>
            <person name="Grigoriev I.V."/>
            <person name="Martin F.M."/>
            <person name="Hacquard S."/>
        </authorList>
    </citation>
    <scope>NUCLEOTIDE SEQUENCE [LARGE SCALE GENOMIC DNA]</scope>
    <source>
        <strain evidence="7 8">MPI-CAGE-CH-0241</strain>
    </source>
</reference>
<dbReference type="AlphaFoldDB" id="A0A9P9AUD9"/>
<evidence type="ECO:0000313" key="7">
    <source>
        <dbReference type="EMBL" id="KAH6900811.1"/>
    </source>
</evidence>
<evidence type="ECO:0000256" key="3">
    <source>
        <dbReference type="ARBA" id="ARBA00022692"/>
    </source>
</evidence>
<dbReference type="GO" id="GO:0016020">
    <property type="term" value="C:membrane"/>
    <property type="evidence" value="ECO:0007669"/>
    <property type="project" value="UniProtKB-SubCell"/>
</dbReference>
<organism evidence="7 8">
    <name type="scientific">Thelonectria olida</name>
    <dbReference type="NCBI Taxonomy" id="1576542"/>
    <lineage>
        <taxon>Eukaryota</taxon>
        <taxon>Fungi</taxon>
        <taxon>Dikarya</taxon>
        <taxon>Ascomycota</taxon>
        <taxon>Pezizomycotina</taxon>
        <taxon>Sordariomycetes</taxon>
        <taxon>Hypocreomycetidae</taxon>
        <taxon>Hypocreales</taxon>
        <taxon>Nectriaceae</taxon>
        <taxon>Thelonectria</taxon>
    </lineage>
</organism>
<evidence type="ECO:0000256" key="5">
    <source>
        <dbReference type="ARBA" id="ARBA00023136"/>
    </source>
</evidence>
<evidence type="ECO:0000313" key="8">
    <source>
        <dbReference type="Proteomes" id="UP000777438"/>
    </source>
</evidence>
<keyword evidence="4 6" id="KW-1133">Transmembrane helix</keyword>
<dbReference type="InterPro" id="IPR036259">
    <property type="entry name" value="MFS_trans_sf"/>
</dbReference>
<dbReference type="GO" id="GO:0022857">
    <property type="term" value="F:transmembrane transporter activity"/>
    <property type="evidence" value="ECO:0007669"/>
    <property type="project" value="TreeGrafter"/>
</dbReference>
<sequence length="174" mass="20007">MVGSMSWARLVQRWPQHVGKFISAAVCLWSSIALFTLMPKPLPQPLCFNFGSIMAARFFLGLVEIIIGPVFVIVTSNWWTRREQVFRTAFWLGSTPVSFELIPLLAFVLTVMQIGNFIGVNGTIATWNIFFLFFGSLSLAFSLWLSKRERKVAIERVRENQAVTSDDHWKWKQF</sequence>
<feature type="transmembrane region" description="Helical" evidence="6">
    <location>
        <begin position="21"/>
        <end position="38"/>
    </location>
</feature>
<evidence type="ECO:0000256" key="2">
    <source>
        <dbReference type="ARBA" id="ARBA00022448"/>
    </source>
</evidence>
<gene>
    <name evidence="7" type="ORF">B0T10DRAFT_535018</name>
</gene>
<dbReference type="PANTHER" id="PTHR43791:SF59">
    <property type="entry name" value="TRANSPORTER, PUTATIVE (AFU_ORTHOLOGUE AFUA_1G06550)-RELATED"/>
    <property type="match status" value="1"/>
</dbReference>
<accession>A0A9P9AUD9</accession>
<dbReference type="OrthoDB" id="6730379at2759"/>
<dbReference type="Gene3D" id="1.20.1250.20">
    <property type="entry name" value="MFS general substrate transporter like domains"/>
    <property type="match status" value="1"/>
</dbReference>
<protein>
    <submittedName>
        <fullName evidence="7">Allantoate permease</fullName>
    </submittedName>
</protein>
<dbReference type="SUPFAM" id="SSF103473">
    <property type="entry name" value="MFS general substrate transporter"/>
    <property type="match status" value="1"/>
</dbReference>
<evidence type="ECO:0000256" key="6">
    <source>
        <dbReference type="SAM" id="Phobius"/>
    </source>
</evidence>
<feature type="transmembrane region" description="Helical" evidence="6">
    <location>
        <begin position="58"/>
        <end position="80"/>
    </location>
</feature>
<name>A0A9P9AUD9_9HYPO</name>
<comment type="caution">
    <text evidence="7">The sequence shown here is derived from an EMBL/GenBank/DDBJ whole genome shotgun (WGS) entry which is preliminary data.</text>
</comment>
<dbReference type="EMBL" id="JAGPYM010000001">
    <property type="protein sequence ID" value="KAH6900811.1"/>
    <property type="molecule type" value="Genomic_DNA"/>
</dbReference>
<keyword evidence="3 6" id="KW-0812">Transmembrane</keyword>
<proteinExistence type="predicted"/>
<dbReference type="Proteomes" id="UP000777438">
    <property type="component" value="Unassembled WGS sequence"/>
</dbReference>
<evidence type="ECO:0000256" key="4">
    <source>
        <dbReference type="ARBA" id="ARBA00022989"/>
    </source>
</evidence>
<keyword evidence="8" id="KW-1185">Reference proteome</keyword>
<keyword evidence="5 6" id="KW-0472">Membrane</keyword>
<keyword evidence="2" id="KW-0813">Transport</keyword>
<dbReference type="PANTHER" id="PTHR43791">
    <property type="entry name" value="PERMEASE-RELATED"/>
    <property type="match status" value="1"/>
</dbReference>
<comment type="subcellular location">
    <subcellularLocation>
        <location evidence="1">Membrane</location>
        <topology evidence="1">Multi-pass membrane protein</topology>
    </subcellularLocation>
</comment>